<keyword evidence="3" id="KW-1185">Reference proteome</keyword>
<dbReference type="Proteomes" id="UP000007753">
    <property type="component" value="Chromosome 1"/>
</dbReference>
<dbReference type="STRING" id="452662.SJA_C1-30210"/>
<gene>
    <name evidence="2" type="ordered locus">SJA_C1-30210</name>
</gene>
<evidence type="ECO:0000259" key="1">
    <source>
        <dbReference type="Pfam" id="PF05050"/>
    </source>
</evidence>
<sequence length="522" mass="57183">MLERLRQSAENELHTQFMLQQMTSYSERRDAFYAEKQHAHLDLLQQELSSFFREQVQALGKIVADGFQANEAARLKVLEQQQALRGMLQSILDASRRLQLGQLKGDEDLKHIQDWQAGMTAKFEAVRQNQLSALSELREAVLLSASDTSKALQARFDDHDATFSNVMADMQEALGNRLGDHETALDQAIAVWPPFKEAVFAFIQDTHLALEAQIRAALADIESGRTIHAGNLEHLTGDIAGVRDFLYTNLPYMFAKVDALLHRQVFPATGSGKIICRNAKGLFAIPERDLAALAYYTVGQLPESGSLTVVERLLQPGDTFVDVGANVGLFSVAAGRRVGNMGNVISFEPVPETMSALAATIQLNGLGDIVSLHQSAAGRTAGTATLYVGQTCGHSSLLPLDESRGTIEVPMVALDEVIGDRKVDLIKIDVEGWELEVLQGLRNTLVNNPQASVLLEFGPSHLQRAGTDISTWISTLQAFGMPLFEIDEDSASLTPLRSEGFEDIASINLLLSRKPETHLNQG</sequence>
<dbReference type="NCBIfam" id="TIGR01444">
    <property type="entry name" value="fkbM_fam"/>
    <property type="match status" value="1"/>
</dbReference>
<dbReference type="HOGENOM" id="CLU_521669_0_0_5"/>
<reference evidence="2 3" key="1">
    <citation type="journal article" date="2010" name="J. Bacteriol.">
        <title>Complete genome sequence of the representative gamma-hexachlorocyclohexane-degrading bacterium Sphingobium japonicum UT26.</title>
        <authorList>
            <person name="Nagata Y."/>
            <person name="Ohtsubo Y."/>
            <person name="Endo R."/>
            <person name="Ichikawa N."/>
            <person name="Ankai A."/>
            <person name="Oguchi A."/>
            <person name="Fukui S."/>
            <person name="Fujita N."/>
            <person name="Tsuda M."/>
        </authorList>
    </citation>
    <scope>NUCLEOTIDE SEQUENCE [LARGE SCALE GENOMIC DNA]</scope>
    <source>
        <strain evidence="3">DSM 16413 / CCM 7287 / MTCC 6362 / UT26 / NBRC 101211 / UT26S</strain>
    </source>
</reference>
<dbReference type="PANTHER" id="PTHR34203:SF15">
    <property type="entry name" value="SLL1173 PROTEIN"/>
    <property type="match status" value="1"/>
</dbReference>
<dbReference type="GO" id="GO:0008168">
    <property type="term" value="F:methyltransferase activity"/>
    <property type="evidence" value="ECO:0007669"/>
    <property type="project" value="UniProtKB-KW"/>
</dbReference>
<name>D4Z5H3_SPHIU</name>
<dbReference type="Gene3D" id="3.40.50.150">
    <property type="entry name" value="Vaccinia Virus protein VP39"/>
    <property type="match status" value="1"/>
</dbReference>
<protein>
    <submittedName>
        <fullName evidence="2">Putative methyltransferase</fullName>
    </submittedName>
</protein>
<organism evidence="2 3">
    <name type="scientific">Sphingobium indicum (strain DSM 16413 / CCM 7287 / MTCC 6362 / UT26 / NBRC 101211 / UT26S)</name>
    <name type="common">Sphingobium japonicum</name>
    <dbReference type="NCBI Taxonomy" id="452662"/>
    <lineage>
        <taxon>Bacteria</taxon>
        <taxon>Pseudomonadati</taxon>
        <taxon>Pseudomonadota</taxon>
        <taxon>Alphaproteobacteria</taxon>
        <taxon>Sphingomonadales</taxon>
        <taxon>Sphingomonadaceae</taxon>
        <taxon>Sphingobium</taxon>
    </lineage>
</organism>
<dbReference type="EMBL" id="AP010803">
    <property type="protein sequence ID" value="BAI97855.1"/>
    <property type="molecule type" value="Genomic_DNA"/>
</dbReference>
<dbReference type="KEGG" id="sjp:SJA_C1-30210"/>
<dbReference type="AlphaFoldDB" id="D4Z5H3"/>
<dbReference type="GO" id="GO:0032259">
    <property type="term" value="P:methylation"/>
    <property type="evidence" value="ECO:0007669"/>
    <property type="project" value="UniProtKB-KW"/>
</dbReference>
<evidence type="ECO:0000313" key="3">
    <source>
        <dbReference type="Proteomes" id="UP000007753"/>
    </source>
</evidence>
<evidence type="ECO:0000313" key="2">
    <source>
        <dbReference type="EMBL" id="BAI97855.1"/>
    </source>
</evidence>
<dbReference type="InterPro" id="IPR029063">
    <property type="entry name" value="SAM-dependent_MTases_sf"/>
</dbReference>
<dbReference type="SUPFAM" id="SSF53335">
    <property type="entry name" value="S-adenosyl-L-methionine-dependent methyltransferases"/>
    <property type="match status" value="1"/>
</dbReference>
<proteinExistence type="predicted"/>
<dbReference type="InterPro" id="IPR006342">
    <property type="entry name" value="FkbM_mtfrase"/>
</dbReference>
<keyword evidence="2" id="KW-0489">Methyltransferase</keyword>
<accession>D4Z5H3</accession>
<dbReference type="Pfam" id="PF05050">
    <property type="entry name" value="Methyltransf_21"/>
    <property type="match status" value="1"/>
</dbReference>
<dbReference type="PANTHER" id="PTHR34203">
    <property type="entry name" value="METHYLTRANSFERASE, FKBM FAMILY PROTEIN"/>
    <property type="match status" value="1"/>
</dbReference>
<dbReference type="InterPro" id="IPR052514">
    <property type="entry name" value="SAM-dependent_MTase"/>
</dbReference>
<feature type="domain" description="Methyltransferase FkbM" evidence="1">
    <location>
        <begin position="322"/>
        <end position="480"/>
    </location>
</feature>
<keyword evidence="2" id="KW-0808">Transferase</keyword>
<dbReference type="eggNOG" id="COG2242">
    <property type="taxonomic scope" value="Bacteria"/>
</dbReference>